<dbReference type="PANTHER" id="PTHR22683">
    <property type="entry name" value="SPORULATION PROTEIN RELATED"/>
    <property type="match status" value="1"/>
</dbReference>
<feature type="domain" description="FtsK gamma" evidence="1">
    <location>
        <begin position="276"/>
        <end position="341"/>
    </location>
</feature>
<dbReference type="SUPFAM" id="SSF46785">
    <property type="entry name" value="Winged helix' DNA-binding domain"/>
    <property type="match status" value="1"/>
</dbReference>
<protein>
    <submittedName>
        <fullName evidence="2">FtsK-like DNA translocase</fullName>
    </submittedName>
</protein>
<dbReference type="KEGG" id="vg:60336900"/>
<dbReference type="EMBL" id="MN096355">
    <property type="protein sequence ID" value="QDK01159.1"/>
    <property type="molecule type" value="Genomic_DNA"/>
</dbReference>
<organism evidence="2 3">
    <name type="scientific">Mycobacterium phage Purky</name>
    <dbReference type="NCBI Taxonomy" id="2593351"/>
    <lineage>
        <taxon>Viruses</taxon>
        <taxon>Duplodnaviria</taxon>
        <taxon>Heunggongvirae</taxon>
        <taxon>Uroviricota</taxon>
        <taxon>Caudoviricetes</taxon>
        <taxon>Pclasvirinae</taxon>
        <taxon>Purkyvirus</taxon>
        <taxon>Purkyvirus purky</taxon>
    </lineage>
</organism>
<gene>
    <name evidence="2" type="primary">55</name>
    <name evidence="2" type="ORF">SEA_PURKY_55</name>
</gene>
<dbReference type="SMART" id="SM00843">
    <property type="entry name" value="Ftsk_gamma"/>
    <property type="match status" value="1"/>
</dbReference>
<dbReference type="GeneID" id="60336900"/>
<evidence type="ECO:0000259" key="1">
    <source>
        <dbReference type="SMART" id="SM00843"/>
    </source>
</evidence>
<accession>A0A514TWT5</accession>
<dbReference type="Proteomes" id="UP000320930">
    <property type="component" value="Segment"/>
</dbReference>
<evidence type="ECO:0000313" key="3">
    <source>
        <dbReference type="Proteomes" id="UP000320930"/>
    </source>
</evidence>
<dbReference type="InterPro" id="IPR036388">
    <property type="entry name" value="WH-like_DNA-bd_sf"/>
</dbReference>
<dbReference type="InterPro" id="IPR036390">
    <property type="entry name" value="WH_DNA-bd_sf"/>
</dbReference>
<proteinExistence type="predicted"/>
<dbReference type="InterPro" id="IPR018541">
    <property type="entry name" value="Ftsk_gamma"/>
</dbReference>
<dbReference type="InterPro" id="IPR050206">
    <property type="entry name" value="FtsK/SpoIIIE/SftA"/>
</dbReference>
<sequence>MSLTVATTKLVEILTDAQATASADFGVHIATQRAPWRDEPGDVDLLSATSTTRYVLGHTWIPVDGRIDPMVWPVDVVANVLALCKSWAKAKGDTHTVDIDLVLADPPEDGKDDEHPGWTVTLRETPALFDSDNEFQFHAHHEDRFPTSIVHRIRTGRFVTKEDYEEVPVTLWSASVLQPLVAVAKRRKMQIQMFRSPERLLQIVQIGDTWIGMAMPATPLPGDPVDGPSIEPVLGGAEADLAAVLRDMKDDGVTVLVPNAKGAVGQAIADAADQLEIGWDEQLRQAIELVVTTQMGSGSMLQRKLKIGFARAARLLDEMEKLGIVGEQVGSLARTVLFKPDDLAGALATIGTEGGAE</sequence>
<dbReference type="Gene3D" id="1.10.10.10">
    <property type="entry name" value="Winged helix-like DNA-binding domain superfamily/Winged helix DNA-binding domain"/>
    <property type="match status" value="1"/>
</dbReference>
<keyword evidence="3" id="KW-1185">Reference proteome</keyword>
<dbReference type="PANTHER" id="PTHR22683:SF41">
    <property type="entry name" value="DNA TRANSLOCASE FTSK"/>
    <property type="match status" value="1"/>
</dbReference>
<reference evidence="2 3" key="1">
    <citation type="submission" date="2019-06" db="EMBL/GenBank/DDBJ databases">
        <authorList>
            <person name="English H.B."/>
            <person name="Hanline L.C."/>
            <person name="Salsman M.A."/>
            <person name="Wilgus G.V."/>
            <person name="Purks T."/>
            <person name="Korey C.A."/>
            <person name="Delesalle V.A."/>
            <person name="Garlena R.A."/>
            <person name="Russell D.A."/>
            <person name="Pope W.H."/>
            <person name="Jacobs-Sera D."/>
            <person name="Hatfull G.F."/>
        </authorList>
    </citation>
    <scope>NUCLEOTIDE SEQUENCE [LARGE SCALE GENOMIC DNA]</scope>
</reference>
<dbReference type="RefSeq" id="YP_009965178.1">
    <property type="nucleotide sequence ID" value="NC_051739.1"/>
</dbReference>
<evidence type="ECO:0000313" key="2">
    <source>
        <dbReference type="EMBL" id="QDK01159.1"/>
    </source>
</evidence>
<dbReference type="Pfam" id="PF09397">
    <property type="entry name" value="FtsK_gamma"/>
    <property type="match status" value="1"/>
</dbReference>
<name>A0A514TWT5_9CAUD</name>